<dbReference type="InterPro" id="IPR050556">
    <property type="entry name" value="Type_II_TA_system_RNase"/>
</dbReference>
<reference evidence="9" key="1">
    <citation type="submission" date="2019-05" db="EMBL/GenBank/DDBJ databases">
        <title>Whole genome sequencing of Pseudanabaena catenata USMAC16.</title>
        <authorList>
            <person name="Khan Z."/>
            <person name="Omar W.M."/>
            <person name="Convey P."/>
            <person name="Merican F."/>
            <person name="Najimudin N."/>
        </authorList>
    </citation>
    <scope>NUCLEOTIDE SEQUENCE</scope>
    <source>
        <strain evidence="9">USMAC16</strain>
    </source>
</reference>
<evidence type="ECO:0000256" key="6">
    <source>
        <dbReference type="ARBA" id="ARBA00022842"/>
    </source>
</evidence>
<evidence type="ECO:0000256" key="4">
    <source>
        <dbReference type="ARBA" id="ARBA00022723"/>
    </source>
</evidence>
<keyword evidence="10" id="KW-1185">Reference proteome</keyword>
<dbReference type="InterPro" id="IPR029060">
    <property type="entry name" value="PIN-like_dom_sf"/>
</dbReference>
<dbReference type="RefSeq" id="WP_009626296.1">
    <property type="nucleotide sequence ID" value="NZ_VBTY01000037.1"/>
</dbReference>
<accession>A0A9X4M5R4</accession>
<dbReference type="PANTHER" id="PTHR33653:SF1">
    <property type="entry name" value="RIBONUCLEASE VAPC2"/>
    <property type="match status" value="1"/>
</dbReference>
<dbReference type="GO" id="GO:0046872">
    <property type="term" value="F:metal ion binding"/>
    <property type="evidence" value="ECO:0007669"/>
    <property type="project" value="UniProtKB-KW"/>
</dbReference>
<evidence type="ECO:0000259" key="8">
    <source>
        <dbReference type="Pfam" id="PF01850"/>
    </source>
</evidence>
<evidence type="ECO:0000256" key="2">
    <source>
        <dbReference type="ARBA" id="ARBA00022649"/>
    </source>
</evidence>
<dbReference type="GO" id="GO:0016787">
    <property type="term" value="F:hydrolase activity"/>
    <property type="evidence" value="ECO:0007669"/>
    <property type="project" value="UniProtKB-KW"/>
</dbReference>
<proteinExistence type="inferred from homology"/>
<keyword evidence="5" id="KW-0378">Hydrolase</keyword>
<comment type="caution">
    <text evidence="9">The sequence shown here is derived from an EMBL/GenBank/DDBJ whole genome shotgun (WGS) entry which is preliminary data.</text>
</comment>
<evidence type="ECO:0000256" key="5">
    <source>
        <dbReference type="ARBA" id="ARBA00022801"/>
    </source>
</evidence>
<keyword evidence="6" id="KW-0460">Magnesium</keyword>
<comment type="similarity">
    <text evidence="7">Belongs to the PINc/VapC protein family.</text>
</comment>
<evidence type="ECO:0000256" key="7">
    <source>
        <dbReference type="ARBA" id="ARBA00038093"/>
    </source>
</evidence>
<evidence type="ECO:0000313" key="9">
    <source>
        <dbReference type="EMBL" id="MDG3494228.1"/>
    </source>
</evidence>
<dbReference type="EMBL" id="VBTY01000037">
    <property type="protein sequence ID" value="MDG3494228.1"/>
    <property type="molecule type" value="Genomic_DNA"/>
</dbReference>
<protein>
    <submittedName>
        <fullName evidence="9">Type II toxin-antitoxin system VapC family toxin</fullName>
    </submittedName>
</protein>
<dbReference type="InterPro" id="IPR002716">
    <property type="entry name" value="PIN_dom"/>
</dbReference>
<dbReference type="SUPFAM" id="SSF88723">
    <property type="entry name" value="PIN domain-like"/>
    <property type="match status" value="1"/>
</dbReference>
<dbReference type="AlphaFoldDB" id="A0A9X4M5R4"/>
<comment type="cofactor">
    <cofactor evidence="1">
        <name>Mg(2+)</name>
        <dbReference type="ChEBI" id="CHEBI:18420"/>
    </cofactor>
</comment>
<keyword evidence="2" id="KW-1277">Toxin-antitoxin system</keyword>
<gene>
    <name evidence="9" type="ORF">FEV09_06615</name>
</gene>
<dbReference type="Pfam" id="PF01850">
    <property type="entry name" value="PIN"/>
    <property type="match status" value="1"/>
</dbReference>
<name>A0A9X4M5R4_9CYAN</name>
<dbReference type="CDD" id="cd09881">
    <property type="entry name" value="PIN_VapC4-5_FitB-like"/>
    <property type="match status" value="1"/>
</dbReference>
<dbReference type="PANTHER" id="PTHR33653">
    <property type="entry name" value="RIBONUCLEASE VAPC2"/>
    <property type="match status" value="1"/>
</dbReference>
<dbReference type="Proteomes" id="UP001152872">
    <property type="component" value="Unassembled WGS sequence"/>
</dbReference>
<evidence type="ECO:0000313" key="10">
    <source>
        <dbReference type="Proteomes" id="UP001152872"/>
    </source>
</evidence>
<feature type="domain" description="PIN" evidence="8">
    <location>
        <begin position="2"/>
        <end position="136"/>
    </location>
</feature>
<evidence type="ECO:0000256" key="3">
    <source>
        <dbReference type="ARBA" id="ARBA00022722"/>
    </source>
</evidence>
<evidence type="ECO:0000256" key="1">
    <source>
        <dbReference type="ARBA" id="ARBA00001946"/>
    </source>
</evidence>
<keyword evidence="3" id="KW-0540">Nuclease</keyword>
<organism evidence="9 10">
    <name type="scientific">Pseudanabaena catenata USMAC16</name>
    <dbReference type="NCBI Taxonomy" id="1855837"/>
    <lineage>
        <taxon>Bacteria</taxon>
        <taxon>Bacillati</taxon>
        <taxon>Cyanobacteriota</taxon>
        <taxon>Cyanophyceae</taxon>
        <taxon>Pseudanabaenales</taxon>
        <taxon>Pseudanabaenaceae</taxon>
        <taxon>Pseudanabaena</taxon>
    </lineage>
</organism>
<sequence>MYLLDTNHCSRILLGDPNIIRRVGMVDESLIATCVIVRGELTFMVENSKQRDSNLVRLNEFFDNIRVYLVDDATATIYGHLKALLFNQFAPKAKEKRRKTTITDLGFDDNDIWIAATAIQNNLTVVTADSDYIRMREVWNFPLESWYSTVPNPNTEV</sequence>
<dbReference type="Gene3D" id="3.40.50.1010">
    <property type="entry name" value="5'-nuclease"/>
    <property type="match status" value="1"/>
</dbReference>
<keyword evidence="4" id="KW-0479">Metal-binding</keyword>
<dbReference type="GO" id="GO:0004518">
    <property type="term" value="F:nuclease activity"/>
    <property type="evidence" value="ECO:0007669"/>
    <property type="project" value="UniProtKB-KW"/>
</dbReference>